<reference evidence="4 6" key="2">
    <citation type="journal article" date="2014" name="BMC Genomics">
        <title>An improved genome release (version Mt4.0) for the model legume Medicago truncatula.</title>
        <authorList>
            <person name="Tang H."/>
            <person name="Krishnakumar V."/>
            <person name="Bidwell S."/>
            <person name="Rosen B."/>
            <person name="Chan A."/>
            <person name="Zhou S."/>
            <person name="Gentzbittel L."/>
            <person name="Childs K.L."/>
            <person name="Yandell M."/>
            <person name="Gundlach H."/>
            <person name="Mayer K.F."/>
            <person name="Schwartz D.C."/>
            <person name="Town C.D."/>
        </authorList>
    </citation>
    <scope>GENOME REANNOTATION</scope>
    <source>
        <strain evidence="4">A17</strain>
        <strain evidence="5 6">cv. Jemalong A17</strain>
    </source>
</reference>
<dbReference type="InterPro" id="IPR008265">
    <property type="entry name" value="Lipase_GDSL_AS"/>
</dbReference>
<dbReference type="GO" id="GO:0005576">
    <property type="term" value="C:extracellular region"/>
    <property type="evidence" value="ECO:0000318"/>
    <property type="project" value="GO_Central"/>
</dbReference>
<gene>
    <name evidence="4" type="ordered locus">MTR_1g025680</name>
</gene>
<dbReference type="InterPro" id="IPR050592">
    <property type="entry name" value="GDSL_lipolytic_enzyme"/>
</dbReference>
<dbReference type="Pfam" id="PF00657">
    <property type="entry name" value="Lipase_GDSL"/>
    <property type="match status" value="1"/>
</dbReference>
<dbReference type="Gene3D" id="3.40.50.1110">
    <property type="entry name" value="SGNH hydrolase"/>
    <property type="match status" value="1"/>
</dbReference>
<evidence type="ECO:0000256" key="2">
    <source>
        <dbReference type="SAM" id="MobiDB-lite"/>
    </source>
</evidence>
<evidence type="ECO:0000313" key="4">
    <source>
        <dbReference type="EMBL" id="AES59777.2"/>
    </source>
</evidence>
<dbReference type="PaxDb" id="3880-AES59777"/>
<feature type="compositionally biased region" description="Polar residues" evidence="2">
    <location>
        <begin position="392"/>
        <end position="404"/>
    </location>
</feature>
<sequence>MNSLSSFIHFIILLLVACKTKGIVQLPPNVSVPAVLVFGDSIVDTGNNNNNLRTTARCNFPPYGKDFKGGIPTGRFSNGKVPSDFIVEELGIKEFLPAYLDPNLQPSDLSTGVCFASGGAGFDPLTSQTASAISLSGQLDLFKEYIGKLRELVGEDRTNFILANSLFLVVLGSNDISNTYFLSHIRQLQYDFPDYADLMVNSASNFLKEIYELGARRIGVFNAPPIGCLPFQRTAAGGIERRIVVEYNEAVELYNSKLSKGLASFNQNYPNSRIVYIDVYNPLLDIIVNSNKYGYKVDDKGCCGTGIIEVVLLCNHLSSTCPNDMEFVFWDSFHPTESVYKRLIAPIIQKYVNDFMEEECQDIERYRYEWDAFQQWQQAREHERQLDGGEVSNASQSVETSQCGWRSPEEGDQVEYERSKMVWMKFGQEKIKECMKKRVFPGRNTRSVRFKHPDRVF</sequence>
<keyword evidence="3" id="KW-0732">Signal</keyword>
<dbReference type="PANTHER" id="PTHR45642:SF135">
    <property type="entry name" value="GDSL ESTERASE_LIPASE EXL2"/>
    <property type="match status" value="1"/>
</dbReference>
<dbReference type="GO" id="GO:0016298">
    <property type="term" value="F:lipase activity"/>
    <property type="evidence" value="ECO:0007669"/>
    <property type="project" value="InterPro"/>
</dbReference>
<protein>
    <submittedName>
        <fullName evidence="4">GDSL-like lipase/acylhydrolase</fullName>
    </submittedName>
</protein>
<comment type="similarity">
    <text evidence="1">Belongs to the 'GDSL' lipolytic enzyme family.</text>
</comment>
<dbReference type="Proteomes" id="UP000002051">
    <property type="component" value="Unassembled WGS sequence"/>
</dbReference>
<dbReference type="InterPro" id="IPR001087">
    <property type="entry name" value="GDSL"/>
</dbReference>
<evidence type="ECO:0000313" key="6">
    <source>
        <dbReference type="Proteomes" id="UP000002051"/>
    </source>
</evidence>
<organism evidence="4 6">
    <name type="scientific">Medicago truncatula</name>
    <name type="common">Barrel medic</name>
    <name type="synonym">Medicago tribuloides</name>
    <dbReference type="NCBI Taxonomy" id="3880"/>
    <lineage>
        <taxon>Eukaryota</taxon>
        <taxon>Viridiplantae</taxon>
        <taxon>Streptophyta</taxon>
        <taxon>Embryophyta</taxon>
        <taxon>Tracheophyta</taxon>
        <taxon>Spermatophyta</taxon>
        <taxon>Magnoliopsida</taxon>
        <taxon>eudicotyledons</taxon>
        <taxon>Gunneridae</taxon>
        <taxon>Pentapetalae</taxon>
        <taxon>rosids</taxon>
        <taxon>fabids</taxon>
        <taxon>Fabales</taxon>
        <taxon>Fabaceae</taxon>
        <taxon>Papilionoideae</taxon>
        <taxon>50 kb inversion clade</taxon>
        <taxon>NPAAA clade</taxon>
        <taxon>Hologalegina</taxon>
        <taxon>IRL clade</taxon>
        <taxon>Trifolieae</taxon>
        <taxon>Medicago</taxon>
    </lineage>
</organism>
<dbReference type="eggNOG" id="ENOG502QW19">
    <property type="taxonomic scope" value="Eukaryota"/>
</dbReference>
<keyword evidence="6" id="KW-1185">Reference proteome</keyword>
<dbReference type="EnsemblPlants" id="AES59777">
    <property type="protein sequence ID" value="AES59777"/>
    <property type="gene ID" value="MTR_1g025680"/>
</dbReference>
<dbReference type="InterPro" id="IPR036514">
    <property type="entry name" value="SGNH_hydro_sf"/>
</dbReference>
<dbReference type="CDD" id="cd01837">
    <property type="entry name" value="SGNH_plant_lipase_like"/>
    <property type="match status" value="1"/>
</dbReference>
<feature type="region of interest" description="Disordered" evidence="2">
    <location>
        <begin position="386"/>
        <end position="412"/>
    </location>
</feature>
<dbReference type="GO" id="GO:0006629">
    <property type="term" value="P:lipid metabolic process"/>
    <property type="evidence" value="ECO:0007669"/>
    <property type="project" value="InterPro"/>
</dbReference>
<evidence type="ECO:0000313" key="5">
    <source>
        <dbReference type="EnsemblPlants" id="AES59777"/>
    </source>
</evidence>
<dbReference type="AlphaFoldDB" id="G7I7S5"/>
<dbReference type="HOGENOM" id="CLU_015101_0_1_1"/>
<dbReference type="STRING" id="3880.G7I7S5"/>
<reference evidence="4 6" key="1">
    <citation type="journal article" date="2011" name="Nature">
        <title>The Medicago genome provides insight into the evolution of rhizobial symbioses.</title>
        <authorList>
            <person name="Young N.D."/>
            <person name="Debelle F."/>
            <person name="Oldroyd G.E."/>
            <person name="Geurts R."/>
            <person name="Cannon S.B."/>
            <person name="Udvardi M.K."/>
            <person name="Benedito V.A."/>
            <person name="Mayer K.F."/>
            <person name="Gouzy J."/>
            <person name="Schoof H."/>
            <person name="Van de Peer Y."/>
            <person name="Proost S."/>
            <person name="Cook D.R."/>
            <person name="Meyers B.C."/>
            <person name="Spannagl M."/>
            <person name="Cheung F."/>
            <person name="De Mita S."/>
            <person name="Krishnakumar V."/>
            <person name="Gundlach H."/>
            <person name="Zhou S."/>
            <person name="Mudge J."/>
            <person name="Bharti A.K."/>
            <person name="Murray J.D."/>
            <person name="Naoumkina M.A."/>
            <person name="Rosen B."/>
            <person name="Silverstein K.A."/>
            <person name="Tang H."/>
            <person name="Rombauts S."/>
            <person name="Zhao P.X."/>
            <person name="Zhou P."/>
            <person name="Barbe V."/>
            <person name="Bardou P."/>
            <person name="Bechner M."/>
            <person name="Bellec A."/>
            <person name="Berger A."/>
            <person name="Berges H."/>
            <person name="Bidwell S."/>
            <person name="Bisseling T."/>
            <person name="Choisne N."/>
            <person name="Couloux A."/>
            <person name="Denny R."/>
            <person name="Deshpande S."/>
            <person name="Dai X."/>
            <person name="Doyle J.J."/>
            <person name="Dudez A.M."/>
            <person name="Farmer A.D."/>
            <person name="Fouteau S."/>
            <person name="Franken C."/>
            <person name="Gibelin C."/>
            <person name="Gish J."/>
            <person name="Goldstein S."/>
            <person name="Gonzalez A.J."/>
            <person name="Green P.J."/>
            <person name="Hallab A."/>
            <person name="Hartog M."/>
            <person name="Hua A."/>
            <person name="Humphray S.J."/>
            <person name="Jeong D.H."/>
            <person name="Jing Y."/>
            <person name="Jocker A."/>
            <person name="Kenton S.M."/>
            <person name="Kim D.J."/>
            <person name="Klee K."/>
            <person name="Lai H."/>
            <person name="Lang C."/>
            <person name="Lin S."/>
            <person name="Macmil S.L."/>
            <person name="Magdelenat G."/>
            <person name="Matthews L."/>
            <person name="McCorrison J."/>
            <person name="Monaghan E.L."/>
            <person name="Mun J.H."/>
            <person name="Najar F.Z."/>
            <person name="Nicholson C."/>
            <person name="Noirot C."/>
            <person name="O'Bleness M."/>
            <person name="Paule C.R."/>
            <person name="Poulain J."/>
            <person name="Prion F."/>
            <person name="Qin B."/>
            <person name="Qu C."/>
            <person name="Retzel E.F."/>
            <person name="Riddle C."/>
            <person name="Sallet E."/>
            <person name="Samain S."/>
            <person name="Samson N."/>
            <person name="Sanders I."/>
            <person name="Saurat O."/>
            <person name="Scarpelli C."/>
            <person name="Schiex T."/>
            <person name="Segurens B."/>
            <person name="Severin A.J."/>
            <person name="Sherrier D.J."/>
            <person name="Shi R."/>
            <person name="Sims S."/>
            <person name="Singer S.R."/>
            <person name="Sinharoy S."/>
            <person name="Sterck L."/>
            <person name="Viollet A."/>
            <person name="Wang B.B."/>
            <person name="Wang K."/>
            <person name="Wang M."/>
            <person name="Wang X."/>
            <person name="Warfsmann J."/>
            <person name="Weissenbach J."/>
            <person name="White D.D."/>
            <person name="White J.D."/>
            <person name="Wiley G.B."/>
            <person name="Wincker P."/>
            <person name="Xing Y."/>
            <person name="Yang L."/>
            <person name="Yao Z."/>
            <person name="Ying F."/>
            <person name="Zhai J."/>
            <person name="Zhou L."/>
            <person name="Zuber A."/>
            <person name="Denarie J."/>
            <person name="Dixon R.A."/>
            <person name="May G.D."/>
            <person name="Schwartz D.C."/>
            <person name="Rogers J."/>
            <person name="Quetier F."/>
            <person name="Town C.D."/>
            <person name="Roe B.A."/>
        </authorList>
    </citation>
    <scope>NUCLEOTIDE SEQUENCE [LARGE SCALE GENOMIC DNA]</scope>
    <source>
        <strain evidence="4">A17</strain>
        <strain evidence="5 6">cv. Jemalong A17</strain>
    </source>
</reference>
<feature type="signal peptide" evidence="3">
    <location>
        <begin position="1"/>
        <end position="22"/>
    </location>
</feature>
<dbReference type="InterPro" id="IPR035669">
    <property type="entry name" value="SGNH_plant_lipase-like"/>
</dbReference>
<proteinExistence type="inferred from homology"/>
<dbReference type="PANTHER" id="PTHR45642">
    <property type="entry name" value="GDSL ESTERASE/LIPASE EXL3"/>
    <property type="match status" value="1"/>
</dbReference>
<reference evidence="5" key="3">
    <citation type="submission" date="2015-04" db="UniProtKB">
        <authorList>
            <consortium name="EnsemblPlants"/>
        </authorList>
    </citation>
    <scope>IDENTIFICATION</scope>
    <source>
        <strain evidence="5">cv. Jemalong A17</strain>
    </source>
</reference>
<evidence type="ECO:0000256" key="1">
    <source>
        <dbReference type="ARBA" id="ARBA00008668"/>
    </source>
</evidence>
<accession>G7I7S5</accession>
<dbReference type="EMBL" id="CM001217">
    <property type="protein sequence ID" value="AES59777.2"/>
    <property type="molecule type" value="Genomic_DNA"/>
</dbReference>
<dbReference type="PROSITE" id="PS01098">
    <property type="entry name" value="LIPASE_GDSL_SER"/>
    <property type="match status" value="1"/>
</dbReference>
<evidence type="ECO:0000256" key="3">
    <source>
        <dbReference type="SAM" id="SignalP"/>
    </source>
</evidence>
<accession>A0A0C3UKZ0</accession>
<dbReference type="SUPFAM" id="SSF52266">
    <property type="entry name" value="SGNH hydrolase"/>
    <property type="match status" value="1"/>
</dbReference>
<dbReference type="FunFam" id="3.40.50.1110:FF:000003">
    <property type="entry name" value="GDSL esterase/lipase APG"/>
    <property type="match status" value="1"/>
</dbReference>
<name>G7I7S5_MEDTR</name>
<feature type="chain" id="PRO_5014572003" evidence="3">
    <location>
        <begin position="23"/>
        <end position="457"/>
    </location>
</feature>